<dbReference type="AlphaFoldDB" id="A0A1I6QZ17"/>
<dbReference type="RefSeq" id="WP_093915249.1">
    <property type="nucleotide sequence ID" value="NZ_FPAJ01000001.1"/>
</dbReference>
<organism evidence="2 3">
    <name type="scientific">Sulfitobacter marinus</name>
    <dbReference type="NCBI Taxonomy" id="394264"/>
    <lineage>
        <taxon>Bacteria</taxon>
        <taxon>Pseudomonadati</taxon>
        <taxon>Pseudomonadota</taxon>
        <taxon>Alphaproteobacteria</taxon>
        <taxon>Rhodobacterales</taxon>
        <taxon>Roseobacteraceae</taxon>
        <taxon>Sulfitobacter</taxon>
    </lineage>
</organism>
<accession>A0A1I6QZ17</accession>
<dbReference type="SUPFAM" id="SSF51294">
    <property type="entry name" value="Hedgehog/intein (Hint) domain"/>
    <property type="match status" value="1"/>
</dbReference>
<dbReference type="InterPro" id="IPR028992">
    <property type="entry name" value="Hedgehog/Intein_dom"/>
</dbReference>
<sequence>MARISEFEQTGGDRFEIAISPDEYVALANGFQLRLTAFDEDGNEATDTVNGGTLSFLLPTDQAQWTQDTSTGEYIYIQPVLGGSFSDNNHNVTYQGVVLSSVNSSGYDTVEQAYMIGGFNEPYNNNFATEINSSTFIEPGVDFTAVDQQNVINGRGDASVRWDAPNIDTPIVSLRPGMGDSGSTPPPCFVAGTMIACAGGERRVERLKVGDQVRTQQHGLQTIRWIGHRHFSGVEIVADEKIRPIRIASDALGPRIPTQDLLVSRQHRIVMESMAVAELSDAQRVLIAAHHLAQLQRISCVCPAKGVTYYHILFDRHEVIFANGVAAESFYLSKTAESAKCLSTDDLLDIEERGLLNDLVPPALPIPNNKLQREIVKQHAARARKFALPISARNVQIKELI</sequence>
<evidence type="ECO:0000313" key="3">
    <source>
        <dbReference type="Proteomes" id="UP000199239"/>
    </source>
</evidence>
<dbReference type="Pfam" id="PF13403">
    <property type="entry name" value="Hint_2"/>
    <property type="match status" value="1"/>
</dbReference>
<feature type="domain" description="Hedgehog/Intein (Hint)" evidence="1">
    <location>
        <begin position="187"/>
        <end position="332"/>
    </location>
</feature>
<evidence type="ECO:0000259" key="1">
    <source>
        <dbReference type="Pfam" id="PF13403"/>
    </source>
</evidence>
<keyword evidence="3" id="KW-1185">Reference proteome</keyword>
<evidence type="ECO:0000313" key="2">
    <source>
        <dbReference type="EMBL" id="SFS57610.1"/>
    </source>
</evidence>
<protein>
    <submittedName>
        <fullName evidence="2">Hint domain-containing protein</fullName>
    </submittedName>
</protein>
<dbReference type="Gene3D" id="2.170.16.10">
    <property type="entry name" value="Hedgehog/Intein (Hint) domain"/>
    <property type="match status" value="1"/>
</dbReference>
<reference evidence="3" key="1">
    <citation type="submission" date="2016-10" db="EMBL/GenBank/DDBJ databases">
        <authorList>
            <person name="Varghese N."/>
            <person name="Submissions S."/>
        </authorList>
    </citation>
    <scope>NUCLEOTIDE SEQUENCE [LARGE SCALE GENOMIC DNA]</scope>
    <source>
        <strain evidence="3">DSM 23422</strain>
    </source>
</reference>
<dbReference type="InterPro" id="IPR036844">
    <property type="entry name" value="Hint_dom_sf"/>
</dbReference>
<dbReference type="Proteomes" id="UP000199239">
    <property type="component" value="Unassembled WGS sequence"/>
</dbReference>
<dbReference type="EMBL" id="FPAJ01000001">
    <property type="protein sequence ID" value="SFS57610.1"/>
    <property type="molecule type" value="Genomic_DNA"/>
</dbReference>
<name>A0A1I6QZ17_9RHOB</name>
<proteinExistence type="predicted"/>
<dbReference type="STRING" id="394264.SAMN04488040_1088"/>
<gene>
    <name evidence="2" type="ORF">SAMN04488040_1088</name>
</gene>
<dbReference type="OrthoDB" id="6305173at2"/>